<dbReference type="PANTHER" id="PTHR43806">
    <property type="entry name" value="PEPTIDASE S8"/>
    <property type="match status" value="1"/>
</dbReference>
<evidence type="ECO:0000313" key="6">
    <source>
        <dbReference type="EMBL" id="EJX05579.1"/>
    </source>
</evidence>
<dbReference type="Pfam" id="PF00082">
    <property type="entry name" value="Peptidase_S8"/>
    <property type="match status" value="1"/>
</dbReference>
<dbReference type="EMBL" id="AMCI01001428">
    <property type="protein sequence ID" value="EJX05579.1"/>
    <property type="molecule type" value="Genomic_DNA"/>
</dbReference>
<accession>J9GF91</accession>
<keyword evidence="3 6" id="KW-0378">Hydrolase</keyword>
<evidence type="ECO:0000256" key="2">
    <source>
        <dbReference type="ARBA" id="ARBA00022670"/>
    </source>
</evidence>
<evidence type="ECO:0000256" key="4">
    <source>
        <dbReference type="ARBA" id="ARBA00022825"/>
    </source>
</evidence>
<comment type="caution">
    <text evidence="6">The sequence shown here is derived from an EMBL/GenBank/DDBJ whole genome shotgun (WGS) entry which is preliminary data.</text>
</comment>
<evidence type="ECO:0000256" key="1">
    <source>
        <dbReference type="ARBA" id="ARBA00011073"/>
    </source>
</evidence>
<sequence length="530" mass="58173">ESANIIERVSVIDEKLSGGTHGNEMAGFILSQNPDAKIVSIRALNDQGEGTVSSIVSAMEYAMNANVDIINLSMYARKNLATSVLEAELQKAIDMGIVVVGAAGNAGKDVSGFVPGSVKDVYAIGSVNNDGRRNERSNYGELVDYYVASETTSEAAAKFSGYVSKNGLEKAKYDISGLIYQKADNIPEEMEKEFQEMHIADTLQIVAGTEFCADKNLENIDVPENASVKLSFSNVNEEVPGLYATLYHVKEPDKAYSVKRPVEVVEDMGAIGKHKVEFVSTMPDGLSYDLDTTHYQAGETVNFSVTPQDGVKIDNIKVFHVFDGVKEERIVDGETLDNVIEFSGFPDGNIRKFGDNVLMLMETRPMPEESTELSYVNENTQYCSFEMPDSPVQILVEAEYDTAMYAASDSELNTFVAWCSHGGFYYFNRNVMALQSAEQAGTTHRTAKYSYKDSNGRIQKREVPLYCVEPSRSNPLPHGSSTTFHASDGNVLPIKGNSLMAKGLYYLYGGPAWGKTIELSDDSKVNFKSL</sequence>
<evidence type="ECO:0000259" key="5">
    <source>
        <dbReference type="Pfam" id="PF00082"/>
    </source>
</evidence>
<dbReference type="InterPro" id="IPR000209">
    <property type="entry name" value="Peptidase_S8/S53_dom"/>
</dbReference>
<dbReference type="EC" id="3.4.-.-" evidence="6"/>
<feature type="domain" description="Peptidase S8/S53" evidence="5">
    <location>
        <begin position="14"/>
        <end position="143"/>
    </location>
</feature>
<dbReference type="PROSITE" id="PS51892">
    <property type="entry name" value="SUBTILASE"/>
    <property type="match status" value="1"/>
</dbReference>
<keyword evidence="4" id="KW-0720">Serine protease</keyword>
<organism evidence="6">
    <name type="scientific">gut metagenome</name>
    <dbReference type="NCBI Taxonomy" id="749906"/>
    <lineage>
        <taxon>unclassified sequences</taxon>
        <taxon>metagenomes</taxon>
        <taxon>organismal metagenomes</taxon>
    </lineage>
</organism>
<dbReference type="PANTHER" id="PTHR43806:SF11">
    <property type="entry name" value="CEREVISIN-RELATED"/>
    <property type="match status" value="1"/>
</dbReference>
<reference evidence="6" key="1">
    <citation type="journal article" date="2012" name="PLoS ONE">
        <title>Gene sets for utilization of primary and secondary nutrition supplies in the distal gut of endangered iberian lynx.</title>
        <authorList>
            <person name="Alcaide M."/>
            <person name="Messina E."/>
            <person name="Richter M."/>
            <person name="Bargiela R."/>
            <person name="Peplies J."/>
            <person name="Huws S.A."/>
            <person name="Newbold C.J."/>
            <person name="Golyshin P.N."/>
            <person name="Simon M.A."/>
            <person name="Lopez G."/>
            <person name="Yakimov M.M."/>
            <person name="Ferrer M."/>
        </authorList>
    </citation>
    <scope>NUCLEOTIDE SEQUENCE</scope>
</reference>
<dbReference type="InterPro" id="IPR050131">
    <property type="entry name" value="Peptidase_S8_subtilisin-like"/>
</dbReference>
<dbReference type="Gene3D" id="3.40.50.200">
    <property type="entry name" value="Peptidase S8/S53 domain"/>
    <property type="match status" value="1"/>
</dbReference>
<name>J9GF91_9ZZZZ</name>
<dbReference type="GO" id="GO:0006508">
    <property type="term" value="P:proteolysis"/>
    <property type="evidence" value="ECO:0007669"/>
    <property type="project" value="UniProtKB-KW"/>
</dbReference>
<dbReference type="GO" id="GO:0004252">
    <property type="term" value="F:serine-type endopeptidase activity"/>
    <property type="evidence" value="ECO:0007669"/>
    <property type="project" value="InterPro"/>
</dbReference>
<proteinExistence type="inferred from homology"/>
<protein>
    <submittedName>
        <fullName evidence="6">Protein containing Peptidase S8 and S53, subtilisin, kexin, sedolisin domain protein</fullName>
        <ecNumber evidence="6">3.4.-.-</ecNumber>
    </submittedName>
</protein>
<comment type="similarity">
    <text evidence="1">Belongs to the peptidase S8 family.</text>
</comment>
<dbReference type="InterPro" id="IPR036852">
    <property type="entry name" value="Peptidase_S8/S53_dom_sf"/>
</dbReference>
<feature type="non-terminal residue" evidence="6">
    <location>
        <position position="1"/>
    </location>
</feature>
<evidence type="ECO:0000256" key="3">
    <source>
        <dbReference type="ARBA" id="ARBA00022801"/>
    </source>
</evidence>
<keyword evidence="2" id="KW-0645">Protease</keyword>
<feature type="non-terminal residue" evidence="6">
    <location>
        <position position="530"/>
    </location>
</feature>
<dbReference type="SUPFAM" id="SSF52743">
    <property type="entry name" value="Subtilisin-like"/>
    <property type="match status" value="1"/>
</dbReference>
<gene>
    <name evidence="6" type="ORF">EVA_06313</name>
</gene>
<dbReference type="AlphaFoldDB" id="J9GF91"/>